<keyword evidence="2" id="KW-1185">Reference proteome</keyword>
<organism evidence="1 2">
    <name type="scientific">Flammeovirga pacifica</name>
    <dbReference type="NCBI Taxonomy" id="915059"/>
    <lineage>
        <taxon>Bacteria</taxon>
        <taxon>Pseudomonadati</taxon>
        <taxon>Bacteroidota</taxon>
        <taxon>Cytophagia</taxon>
        <taxon>Cytophagales</taxon>
        <taxon>Flammeovirgaceae</taxon>
        <taxon>Flammeovirga</taxon>
    </lineage>
</organism>
<dbReference type="Proteomes" id="UP000179797">
    <property type="component" value="Unassembled WGS sequence"/>
</dbReference>
<name>A0A1S1YWV9_FLAPC</name>
<protein>
    <submittedName>
        <fullName evidence="1">Uncharacterized protein</fullName>
    </submittedName>
</protein>
<proteinExistence type="predicted"/>
<dbReference type="RefSeq" id="WP_044225326.1">
    <property type="nucleotide sequence ID" value="NZ_JRYR02000001.1"/>
</dbReference>
<accession>A0A1S1YWV9</accession>
<dbReference type="InterPro" id="IPR054207">
    <property type="entry name" value="DUF6913"/>
</dbReference>
<gene>
    <name evidence="1" type="ORF">NH26_03560</name>
</gene>
<comment type="caution">
    <text evidence="1">The sequence shown here is derived from an EMBL/GenBank/DDBJ whole genome shotgun (WGS) entry which is preliminary data.</text>
</comment>
<dbReference type="OrthoDB" id="979066at2"/>
<reference evidence="1 2" key="1">
    <citation type="journal article" date="2012" name="Int. J. Syst. Evol. Microbiol.">
        <title>Flammeovirga pacifica sp. nov., isolated from deep-sea sediment.</title>
        <authorList>
            <person name="Xu H."/>
            <person name="Fu Y."/>
            <person name="Yang N."/>
            <person name="Ding Z."/>
            <person name="Lai Q."/>
            <person name="Zeng R."/>
        </authorList>
    </citation>
    <scope>NUCLEOTIDE SEQUENCE [LARGE SCALE GENOMIC DNA]</scope>
    <source>
        <strain evidence="2">DSM 24597 / LMG 26175 / WPAGA1</strain>
    </source>
</reference>
<evidence type="ECO:0000313" key="1">
    <source>
        <dbReference type="EMBL" id="OHX65488.1"/>
    </source>
</evidence>
<dbReference type="STRING" id="915059.NH26_03560"/>
<sequence length="181" mass="21225">MIQIFKNKVLGNQLFNKRLDSKREHNNNLPLKDAKSVGLIFYIKDLEQLRSLLNESKIVDKILPKGVNNIEFVFITEEKKIEFDVPFGYKVIPLSKVNWNKKSPESNIENFIKKEFDYLFSFTYGISKILDQLISQSYATCRVALGEHQDVSSFEMKLTYDQVSFTERIREAVDILHKMHK</sequence>
<dbReference type="Pfam" id="PF21857">
    <property type="entry name" value="DUF6913"/>
    <property type="match status" value="1"/>
</dbReference>
<dbReference type="EMBL" id="JRYR02000001">
    <property type="protein sequence ID" value="OHX65488.1"/>
    <property type="molecule type" value="Genomic_DNA"/>
</dbReference>
<dbReference type="AlphaFoldDB" id="A0A1S1YWV9"/>
<evidence type="ECO:0000313" key="2">
    <source>
        <dbReference type="Proteomes" id="UP000179797"/>
    </source>
</evidence>